<dbReference type="Proteomes" id="UP000215896">
    <property type="component" value="Unassembled WGS sequence"/>
</dbReference>
<gene>
    <name evidence="5" type="ORF">CGZ94_21325</name>
</gene>
<dbReference type="GO" id="GO:0071949">
    <property type="term" value="F:FAD binding"/>
    <property type="evidence" value="ECO:0007669"/>
    <property type="project" value="InterPro"/>
</dbReference>
<comment type="caution">
    <text evidence="5">The sequence shown here is derived from an EMBL/GenBank/DDBJ whole genome shotgun (WGS) entry which is preliminary data.</text>
</comment>
<dbReference type="InterPro" id="IPR006094">
    <property type="entry name" value="Oxid_FAD_bind_N"/>
</dbReference>
<dbReference type="GO" id="GO:0004458">
    <property type="term" value="F:D-lactate dehydrogenase (cytochrome) activity"/>
    <property type="evidence" value="ECO:0007669"/>
    <property type="project" value="TreeGrafter"/>
</dbReference>
<evidence type="ECO:0000313" key="5">
    <source>
        <dbReference type="EMBL" id="OYO07989.1"/>
    </source>
</evidence>
<evidence type="ECO:0000259" key="4">
    <source>
        <dbReference type="PROSITE" id="PS51387"/>
    </source>
</evidence>
<proteinExistence type="predicted"/>
<dbReference type="GO" id="GO:1903457">
    <property type="term" value="P:lactate catabolic process"/>
    <property type="evidence" value="ECO:0007669"/>
    <property type="project" value="TreeGrafter"/>
</dbReference>
<dbReference type="Gene3D" id="3.30.43.10">
    <property type="entry name" value="Uridine Diphospho-n-acetylenolpyruvylglucosamine Reductase, domain 2"/>
    <property type="match status" value="1"/>
</dbReference>
<dbReference type="InterPro" id="IPR016164">
    <property type="entry name" value="FAD-linked_Oxase-like_C"/>
</dbReference>
<dbReference type="InterPro" id="IPR016169">
    <property type="entry name" value="FAD-bd_PCMH_sub2"/>
</dbReference>
<sequence>MTAANPTDERLHRFLTDVRRGLGPDAVSDSPEVRTRYGDSELPSGPCLPAAVAYPRNTAEVQTMVRLASRHVVPLHAISTGQNVGLGNSVAVAPGTVTLDLGRHLDRILEFDDRLNYVVVEPGVSYAALAAFLVDRGDHLMCDTTSGPPTGGPLGNTLDKGGGYTPAADHFGNSCGLEVVLGDGRVLRTGDGASPDSRTWHIAKYGFGPVLDGLFLQSNLGIVTRMGIWLMPRPPVIRSFFFIFPDDDDIAEIVEIARTLKFSGLVPTAIKATGDLYSLASHIPYPDLPRPLTTQLRRDLHREHDVGAWIVSGALYGSSEESIAPALDRVRSLFTDSGKGRFIDHDEALERPELKIHIDTYSGRPTETETAMVDWRGGGIVSLTPATPMIGAVALEHQRLSRRILDEHGLDTCIDYIFAGRASRGLHSILFDPSDPQECADVTAASAALRDEYRRIGYPVGRAPADMQVEEMSHRDEVFREVLHQLKGVFDPNRILSPGRYGMH</sequence>
<dbReference type="InterPro" id="IPR016166">
    <property type="entry name" value="FAD-bd_PCMH"/>
</dbReference>
<dbReference type="Pfam" id="PF01565">
    <property type="entry name" value="FAD_binding_4"/>
    <property type="match status" value="1"/>
</dbReference>
<dbReference type="EMBL" id="NMVO01000019">
    <property type="protein sequence ID" value="OYO07989.1"/>
    <property type="molecule type" value="Genomic_DNA"/>
</dbReference>
<evidence type="ECO:0000256" key="1">
    <source>
        <dbReference type="ARBA" id="ARBA00022630"/>
    </source>
</evidence>
<dbReference type="Gene3D" id="3.30.465.10">
    <property type="match status" value="1"/>
</dbReference>
<evidence type="ECO:0000256" key="3">
    <source>
        <dbReference type="ARBA" id="ARBA00023002"/>
    </source>
</evidence>
<keyword evidence="1" id="KW-0285">Flavoprotein</keyword>
<dbReference type="PANTHER" id="PTHR11748">
    <property type="entry name" value="D-LACTATE DEHYDROGENASE"/>
    <property type="match status" value="1"/>
</dbReference>
<dbReference type="SUPFAM" id="SSF55103">
    <property type="entry name" value="FAD-linked oxidases, C-terminal domain"/>
    <property type="match status" value="1"/>
</dbReference>
<feature type="domain" description="FAD-binding PCMH-type" evidence="4">
    <location>
        <begin position="45"/>
        <end position="233"/>
    </location>
</feature>
<evidence type="ECO:0000256" key="2">
    <source>
        <dbReference type="ARBA" id="ARBA00022827"/>
    </source>
</evidence>
<dbReference type="PANTHER" id="PTHR11748:SF114">
    <property type="entry name" value="ARYL-ALCOHOL OXIDASE VANILLYL-ALCOHOL OXIDASE (AFU_ORTHOLOGUE AFUA_3G09500)-RELATED"/>
    <property type="match status" value="1"/>
</dbReference>
<dbReference type="InterPro" id="IPR016167">
    <property type="entry name" value="FAD-bd_PCMH_sub1"/>
</dbReference>
<dbReference type="SUPFAM" id="SSF56176">
    <property type="entry name" value="FAD-binding/transporter-associated domain-like"/>
    <property type="match status" value="1"/>
</dbReference>
<dbReference type="InterPro" id="IPR016170">
    <property type="entry name" value="Cytok_DH_C_sf"/>
</dbReference>
<keyword evidence="2" id="KW-0274">FAD</keyword>
<dbReference type="Gene3D" id="3.40.462.10">
    <property type="entry name" value="FAD-linked oxidases, C-terminal domain"/>
    <property type="match status" value="1"/>
</dbReference>
<dbReference type="GO" id="GO:0008720">
    <property type="term" value="F:D-lactate dehydrogenase (NAD+) activity"/>
    <property type="evidence" value="ECO:0007669"/>
    <property type="project" value="TreeGrafter"/>
</dbReference>
<evidence type="ECO:0000313" key="6">
    <source>
        <dbReference type="Proteomes" id="UP000215896"/>
    </source>
</evidence>
<dbReference type="RefSeq" id="WP_094407369.1">
    <property type="nucleotide sequence ID" value="NZ_NMVO01000019.1"/>
</dbReference>
<dbReference type="InterPro" id="IPR036318">
    <property type="entry name" value="FAD-bd_PCMH-like_sf"/>
</dbReference>
<organism evidence="5 6">
    <name type="scientific">Enemella evansiae</name>
    <dbReference type="NCBI Taxonomy" id="2016499"/>
    <lineage>
        <taxon>Bacteria</taxon>
        <taxon>Bacillati</taxon>
        <taxon>Actinomycetota</taxon>
        <taxon>Actinomycetes</taxon>
        <taxon>Propionibacteriales</taxon>
        <taxon>Propionibacteriaceae</taxon>
        <taxon>Enemella</taxon>
    </lineage>
</organism>
<keyword evidence="3" id="KW-0560">Oxidoreductase</keyword>
<keyword evidence="6" id="KW-1185">Reference proteome</keyword>
<dbReference type="AlphaFoldDB" id="A0A255FWB8"/>
<accession>A0A255FWB8</accession>
<dbReference type="PROSITE" id="PS51387">
    <property type="entry name" value="FAD_PCMH"/>
    <property type="match status" value="1"/>
</dbReference>
<name>A0A255FWB8_9ACTN</name>
<dbReference type="OrthoDB" id="9811557at2"/>
<reference evidence="5 6" key="1">
    <citation type="submission" date="2017-07" db="EMBL/GenBank/DDBJ databases">
        <title>Draft whole genome sequences of clinical Proprionibacteriaceae strains.</title>
        <authorList>
            <person name="Bernier A.-M."/>
            <person name="Bernard K."/>
            <person name="Domingo M.-C."/>
        </authorList>
    </citation>
    <scope>NUCLEOTIDE SEQUENCE [LARGE SCALE GENOMIC DNA]</scope>
    <source>
        <strain evidence="5 6">NML 030167</strain>
    </source>
</reference>
<protein>
    <submittedName>
        <fullName evidence="5">FAD-binding oxidoreductase</fullName>
    </submittedName>
</protein>